<dbReference type="STRING" id="324925.Ppha_0566"/>
<dbReference type="Proteomes" id="UP000002724">
    <property type="component" value="Chromosome"/>
</dbReference>
<gene>
    <name evidence="3" type="ordered locus">Ppha_0566</name>
</gene>
<keyword evidence="4" id="KW-1185">Reference proteome</keyword>
<dbReference type="CAZy" id="GT2">
    <property type="family name" value="Glycosyltransferase Family 2"/>
</dbReference>
<comment type="similarity">
    <text evidence="1">Belongs to the glycosyltransferase 2 family. WaaE/KdtX subfamily.</text>
</comment>
<feature type="domain" description="Glycosyltransferase 2-like" evidence="2">
    <location>
        <begin position="5"/>
        <end position="99"/>
    </location>
</feature>
<dbReference type="HOGENOM" id="CLU_065962_0_0_10"/>
<evidence type="ECO:0000313" key="4">
    <source>
        <dbReference type="Proteomes" id="UP000002724"/>
    </source>
</evidence>
<dbReference type="GO" id="GO:0016740">
    <property type="term" value="F:transferase activity"/>
    <property type="evidence" value="ECO:0007669"/>
    <property type="project" value="UniProtKB-KW"/>
</dbReference>
<organism evidence="3 4">
    <name type="scientific">Pelodictyon phaeoclathratiforme (strain DSM 5477 / BU-1)</name>
    <dbReference type="NCBI Taxonomy" id="324925"/>
    <lineage>
        <taxon>Bacteria</taxon>
        <taxon>Pseudomonadati</taxon>
        <taxon>Chlorobiota</taxon>
        <taxon>Chlorobiia</taxon>
        <taxon>Chlorobiales</taxon>
        <taxon>Chlorobiaceae</taxon>
        <taxon>Chlorobium/Pelodictyon group</taxon>
        <taxon>Pelodictyon</taxon>
    </lineage>
</organism>
<dbReference type="RefSeq" id="WP_012507373.1">
    <property type="nucleotide sequence ID" value="NC_011060.1"/>
</dbReference>
<dbReference type="AlphaFoldDB" id="B4SDD9"/>
<proteinExistence type="inferred from homology"/>
<dbReference type="SUPFAM" id="SSF53448">
    <property type="entry name" value="Nucleotide-diphospho-sugar transferases"/>
    <property type="match status" value="1"/>
</dbReference>
<dbReference type="OrthoDB" id="9815923at2"/>
<dbReference type="PANTHER" id="PTHR43630">
    <property type="entry name" value="POLY-BETA-1,6-N-ACETYL-D-GLUCOSAMINE SYNTHASE"/>
    <property type="match status" value="1"/>
</dbReference>
<dbReference type="EMBL" id="CP001110">
    <property type="protein sequence ID" value="ACF42878.1"/>
    <property type="molecule type" value="Genomic_DNA"/>
</dbReference>
<dbReference type="InterPro" id="IPR001173">
    <property type="entry name" value="Glyco_trans_2-like"/>
</dbReference>
<dbReference type="PANTHER" id="PTHR43630:SF2">
    <property type="entry name" value="GLYCOSYLTRANSFERASE"/>
    <property type="match status" value="1"/>
</dbReference>
<reference evidence="3 4" key="1">
    <citation type="submission" date="2008-06" db="EMBL/GenBank/DDBJ databases">
        <title>Complete sequence of Pelodictyon phaeoclathratiforme BU-1.</title>
        <authorList>
            <consortium name="US DOE Joint Genome Institute"/>
            <person name="Lucas S."/>
            <person name="Copeland A."/>
            <person name="Lapidus A."/>
            <person name="Glavina del Rio T."/>
            <person name="Dalin E."/>
            <person name="Tice H."/>
            <person name="Bruce D."/>
            <person name="Goodwin L."/>
            <person name="Pitluck S."/>
            <person name="Schmutz J."/>
            <person name="Larimer F."/>
            <person name="Land M."/>
            <person name="Hauser L."/>
            <person name="Kyrpides N."/>
            <person name="Mikhailova N."/>
            <person name="Liu Z."/>
            <person name="Li T."/>
            <person name="Zhao F."/>
            <person name="Overmann J."/>
            <person name="Bryant D.A."/>
            <person name="Richardson P."/>
        </authorList>
    </citation>
    <scope>NUCLEOTIDE SEQUENCE [LARGE SCALE GENOMIC DNA]</scope>
    <source>
        <strain evidence="4">DSM 5477 / BU-1</strain>
    </source>
</reference>
<dbReference type="KEGG" id="pph:Ppha_0566"/>
<dbReference type="InterPro" id="IPR029044">
    <property type="entry name" value="Nucleotide-diphossugar_trans"/>
</dbReference>
<sequence length="300" mass="34342">MKITAIILTFNEERHLARCIASLKGIVSEIIVADCFSTDATLDIACANGARVIQHEWVSHAAQFNWALTQLAADTDWVLRVDADEYLTPNLIAEIKSTLPGIGTKIDGVYCSRRMTFQGRLIRHGGVFPARVLRLFRYGRGQCENRWMDEHIKVAGPTVDFNGEMIDDSLNSLTWWTEKHNKYASREAVDLLNLEYGFMPHDSVASLRNGKQTGVKRWLKEEVYARLPGGFRAFTYFFYRYVIRMGFLDGQAGTAFHFLQGFWYRYLVDAKVFEVKRYMRDTNANIVMAIDKVLGVKLES</sequence>
<dbReference type="CDD" id="cd02511">
    <property type="entry name" value="Beta4Glucosyltransferase"/>
    <property type="match status" value="1"/>
</dbReference>
<protein>
    <submittedName>
        <fullName evidence="3">Glycosyl transferase family 2</fullName>
    </submittedName>
</protein>
<dbReference type="eggNOG" id="COG0463">
    <property type="taxonomic scope" value="Bacteria"/>
</dbReference>
<evidence type="ECO:0000259" key="2">
    <source>
        <dbReference type="Pfam" id="PF00535"/>
    </source>
</evidence>
<evidence type="ECO:0000313" key="3">
    <source>
        <dbReference type="EMBL" id="ACF42878.1"/>
    </source>
</evidence>
<accession>B4SDD9</accession>
<dbReference type="Pfam" id="PF00535">
    <property type="entry name" value="Glycos_transf_2"/>
    <property type="match status" value="1"/>
</dbReference>
<name>B4SDD9_PELPB</name>
<dbReference type="Gene3D" id="3.90.550.10">
    <property type="entry name" value="Spore Coat Polysaccharide Biosynthesis Protein SpsA, Chain A"/>
    <property type="match status" value="1"/>
</dbReference>
<evidence type="ECO:0000256" key="1">
    <source>
        <dbReference type="ARBA" id="ARBA00038494"/>
    </source>
</evidence>
<keyword evidence="3" id="KW-0808">Transferase</keyword>